<organism evidence="4">
    <name type="scientific">Brugia timori</name>
    <dbReference type="NCBI Taxonomy" id="42155"/>
    <lineage>
        <taxon>Eukaryota</taxon>
        <taxon>Metazoa</taxon>
        <taxon>Ecdysozoa</taxon>
        <taxon>Nematoda</taxon>
        <taxon>Chromadorea</taxon>
        <taxon>Rhabditida</taxon>
        <taxon>Spirurina</taxon>
        <taxon>Spiruromorpha</taxon>
        <taxon>Filarioidea</taxon>
        <taxon>Onchocercidae</taxon>
        <taxon>Brugia</taxon>
    </lineage>
</organism>
<gene>
    <name evidence="2" type="ORF">BTMF_LOCUS24</name>
</gene>
<reference evidence="2 3" key="2">
    <citation type="submission" date="2018-11" db="EMBL/GenBank/DDBJ databases">
        <authorList>
            <consortium name="Pathogen Informatics"/>
        </authorList>
    </citation>
    <scope>NUCLEOTIDE SEQUENCE [LARGE SCALE GENOMIC DNA]</scope>
</reference>
<dbReference type="Pfam" id="PF01464">
    <property type="entry name" value="SLT"/>
    <property type="match status" value="1"/>
</dbReference>
<keyword evidence="3" id="KW-1185">Reference proteome</keyword>
<reference evidence="4" key="1">
    <citation type="submission" date="2017-02" db="UniProtKB">
        <authorList>
            <consortium name="WormBaseParasite"/>
        </authorList>
    </citation>
    <scope>IDENTIFICATION</scope>
</reference>
<name>A0A0R3Q2Z2_9BILA</name>
<dbReference type="InterPro" id="IPR008258">
    <property type="entry name" value="Transglycosylase_SLT_dom_1"/>
</dbReference>
<feature type="domain" description="Transglycosylase SLT" evidence="1">
    <location>
        <begin position="288"/>
        <end position="370"/>
    </location>
</feature>
<dbReference type="PANTHER" id="PTHR37423">
    <property type="entry name" value="SOLUBLE LYTIC MUREIN TRANSGLYCOSYLASE-RELATED"/>
    <property type="match status" value="1"/>
</dbReference>
<sequence>MPDVAGSQLQQGSQAFMRVGDVAGRIAIDMQTEANQLRVDDAVNQAKEAAMRMTYDKQAGFMSQTGLAALQRSSGKPLADEYSDNLRDQLSQISDGLGNDQQKMLFNMRSNDLLTSFRTQAIQHEASQFKEYALSVREGTIRNSMNSIGLNYNNPEMINQSIVSIKAAVYSQAQILGKSAEWTEAQTRKFTSDAHKLALSAALEKNDLGYAQQYLKVYAKDMDAEDILRIQGMVTKEIDQRIAVTTASVAMQKAAPQISTNDADRAFNILIGAESRGQQLDKTGAPLTSKAGAVGIAQVMPETGKAMAASIGVKWDEEKFKTDPEYNRALGKAYFQRQLQDFGGNLAQAYAAYNAGPKWVKEAVDRAAAAKPGTQEADWFWQLNNDKRTAENRAETQKYVTGNLAAYANGSGQYQRPTLQDIHNNVRVMLGPDAPPNRVRAALDEASRQYEDMLKGIKQREDEGVANAMRAVMQNGGRFSDLPITVRNAIPPKEVDNVMNFASRIAKGDDVTNMALYQKLATDQKFLRNLSDNEFFRLRSELSESDFKKFADERQQLLTGQRGTPEQDLNTSAINTVLNDRLRTLGIDPTPKDDGGKDAMRVGAIRKFVRDAILTQQGVAGKKFTDADVERQIDGLFAKSQEFRSTFLGIGTTKTSQRLLTMTTSDIPTDIADKLKKDFKDMGVEKPTDADLLGAYWKLKFAKK</sequence>
<evidence type="ECO:0000313" key="3">
    <source>
        <dbReference type="Proteomes" id="UP000280834"/>
    </source>
</evidence>
<dbReference type="CDD" id="cd00254">
    <property type="entry name" value="LT-like"/>
    <property type="match status" value="1"/>
</dbReference>
<evidence type="ECO:0000313" key="4">
    <source>
        <dbReference type="WBParaSite" id="BTMF_0000033301-mRNA-1"/>
    </source>
</evidence>
<dbReference type="AlphaFoldDB" id="A0A0R3Q2Z2"/>
<accession>A0A0R3Q2Z2</accession>
<dbReference type="PANTHER" id="PTHR37423:SF2">
    <property type="entry name" value="MEMBRANE-BOUND LYTIC MUREIN TRANSGLYCOSYLASE C"/>
    <property type="match status" value="1"/>
</dbReference>
<evidence type="ECO:0000313" key="2">
    <source>
        <dbReference type="EMBL" id="VDO06520.1"/>
    </source>
</evidence>
<dbReference type="Gene3D" id="1.10.530.10">
    <property type="match status" value="1"/>
</dbReference>
<protein>
    <submittedName>
        <fullName evidence="4">SLT domain-containing protein</fullName>
    </submittedName>
</protein>
<dbReference type="EMBL" id="UZAG01000001">
    <property type="protein sequence ID" value="VDO06520.1"/>
    <property type="molecule type" value="Genomic_DNA"/>
</dbReference>
<dbReference type="SUPFAM" id="SSF53955">
    <property type="entry name" value="Lysozyme-like"/>
    <property type="match status" value="1"/>
</dbReference>
<dbReference type="WBParaSite" id="BTMF_0000033301-mRNA-1">
    <property type="protein sequence ID" value="BTMF_0000033301-mRNA-1"/>
    <property type="gene ID" value="BTMF_0000033301"/>
</dbReference>
<dbReference type="InterPro" id="IPR023346">
    <property type="entry name" value="Lysozyme-like_dom_sf"/>
</dbReference>
<dbReference type="Proteomes" id="UP000280834">
    <property type="component" value="Unassembled WGS sequence"/>
</dbReference>
<evidence type="ECO:0000259" key="1">
    <source>
        <dbReference type="Pfam" id="PF01464"/>
    </source>
</evidence>
<proteinExistence type="predicted"/>